<dbReference type="Proteomes" id="UP000245626">
    <property type="component" value="Unassembled WGS sequence"/>
</dbReference>
<sequence>MSFNGVHIERTNLTGHPCHSFRRVPATRSLRYVGSKIARRQRRMKSKVTMIALGIMILHAELERKWGEDEEEDHLRSIFPARPSDIDRSISSRAQRQGQRQRQDRRKTDL</sequence>
<reference evidence="1 2" key="1">
    <citation type="journal article" date="2018" name="Mol. Biol. Evol.">
        <title>Broad Genomic Sampling Reveals a Smut Pathogenic Ancestry of the Fungal Clade Ustilaginomycotina.</title>
        <authorList>
            <person name="Kijpornyongpan T."/>
            <person name="Mondo S.J."/>
            <person name="Barry K."/>
            <person name="Sandor L."/>
            <person name="Lee J."/>
            <person name="Lipzen A."/>
            <person name="Pangilinan J."/>
            <person name="LaButti K."/>
            <person name="Hainaut M."/>
            <person name="Henrissat B."/>
            <person name="Grigoriev I.V."/>
            <person name="Spatafora J.W."/>
            <person name="Aime M.C."/>
        </authorList>
    </citation>
    <scope>NUCLEOTIDE SEQUENCE [LARGE SCALE GENOMIC DNA]</scope>
    <source>
        <strain evidence="1 2">SA 807</strain>
    </source>
</reference>
<accession>A0ACD0NTT1</accession>
<evidence type="ECO:0000313" key="1">
    <source>
        <dbReference type="EMBL" id="PWN49253.1"/>
    </source>
</evidence>
<organism evidence="1 2">
    <name type="scientific">Violaceomyces palustris</name>
    <dbReference type="NCBI Taxonomy" id="1673888"/>
    <lineage>
        <taxon>Eukaryota</taxon>
        <taxon>Fungi</taxon>
        <taxon>Dikarya</taxon>
        <taxon>Basidiomycota</taxon>
        <taxon>Ustilaginomycotina</taxon>
        <taxon>Ustilaginomycetes</taxon>
        <taxon>Violaceomycetales</taxon>
        <taxon>Violaceomycetaceae</taxon>
        <taxon>Violaceomyces</taxon>
    </lineage>
</organism>
<evidence type="ECO:0000313" key="2">
    <source>
        <dbReference type="Proteomes" id="UP000245626"/>
    </source>
</evidence>
<name>A0ACD0NTT1_9BASI</name>
<proteinExistence type="predicted"/>
<dbReference type="EMBL" id="KZ820076">
    <property type="protein sequence ID" value="PWN49253.1"/>
    <property type="molecule type" value="Genomic_DNA"/>
</dbReference>
<gene>
    <name evidence="1" type="ORF">IE53DRAFT_155188</name>
</gene>
<keyword evidence="2" id="KW-1185">Reference proteome</keyword>
<protein>
    <submittedName>
        <fullName evidence="1">Uncharacterized protein</fullName>
    </submittedName>
</protein>